<protein>
    <submittedName>
        <fullName evidence="2">P-loop containing nucleoside triphosphate hydrolase protein</fullName>
    </submittedName>
</protein>
<dbReference type="PANTHER" id="PTHR10887">
    <property type="entry name" value="DNA2/NAM7 HELICASE FAMILY"/>
    <property type="match status" value="1"/>
</dbReference>
<dbReference type="Gene3D" id="3.40.50.300">
    <property type="entry name" value="P-loop containing nucleotide triphosphate hydrolases"/>
    <property type="match status" value="2"/>
</dbReference>
<dbReference type="InterPro" id="IPR041679">
    <property type="entry name" value="DNA2/NAM7-like_C"/>
</dbReference>
<sequence>MNTLRQSFLPQERREIRIHRHSRRQAGSAAEVLLNEQCLGISIVQSRVGSDVEYLAIATPEEVAIISLSDNDGILPKDKPFRALMSAKQPVLAGFNMPRLSICLFCHLKYHVQAIDLSTFRSKTAGNPYHPAKLLCETMSMKVDGFEVDSLWNDRLDEEEHETIRKVCLRAWVSAIIIKRNLEFLQMIKPIETRWMKPEVLACLGRLLSEADILQRAKPTEISNDFSEAKMDSEIGRLQLYNSRFNTRIRASPQALILTTSDGRQFRGTPKKSRGKQTEIKVRGGFSGKVASVKVIGREGGTNTEKARDELLLRALQGDCHLRHSKFVRMLWFPNQEDREDHVSVAPIAHPLTGKLNDSQRKVVSAMVSARSLVVVHGPPGTGKTSTISSAAAIWGRKKLPTWIVAHSNVAVKNIAEKLASSGVDFKIIVSKEFYVEWHEHLYTEIENRLFRGDELPDNPKDLENTISATTIILSTLSMLSNPALDQNGMFDLVPLTILVVDEASQINVFEYMHVFFKFRNVMIKVCFFGDPKQLPPYGKDKAPSMQCIFDIEHLKNESYFLNIQYRMPHPLGEFISGEIYNNRLRSEHRIKDLSCIAFIDTNTGTEERSGLSWRNASEVRTIVHLVKLYYKDRNFCIITPYDAQRAAIERELQNNNLPWERVFNVDSFQGIRMLQWIYKHWLMIYVQETKQTSS</sequence>
<accession>A0AA39PFP3</accession>
<comment type="caution">
    <text evidence="2">The sequence shown here is derived from an EMBL/GenBank/DDBJ whole genome shotgun (WGS) entry which is preliminary data.</text>
</comment>
<feature type="domain" description="DNA2/NAM7 helicase-like C-terminal" evidence="1">
    <location>
        <begin position="556"/>
        <end position="671"/>
    </location>
</feature>
<proteinExistence type="predicted"/>
<evidence type="ECO:0000259" key="1">
    <source>
        <dbReference type="Pfam" id="PF13087"/>
    </source>
</evidence>
<reference evidence="2" key="1">
    <citation type="submission" date="2023-06" db="EMBL/GenBank/DDBJ databases">
        <authorList>
            <consortium name="Lawrence Berkeley National Laboratory"/>
            <person name="Ahrendt S."/>
            <person name="Sahu N."/>
            <person name="Indic B."/>
            <person name="Wong-Bajracharya J."/>
            <person name="Merenyi Z."/>
            <person name="Ke H.-M."/>
            <person name="Monk M."/>
            <person name="Kocsube S."/>
            <person name="Drula E."/>
            <person name="Lipzen A."/>
            <person name="Balint B."/>
            <person name="Henrissat B."/>
            <person name="Andreopoulos B."/>
            <person name="Martin F.M."/>
            <person name="Harder C.B."/>
            <person name="Rigling D."/>
            <person name="Ford K.L."/>
            <person name="Foster G.D."/>
            <person name="Pangilinan J."/>
            <person name="Papanicolaou A."/>
            <person name="Barry K."/>
            <person name="LaButti K."/>
            <person name="Viragh M."/>
            <person name="Koriabine M."/>
            <person name="Yan M."/>
            <person name="Riley R."/>
            <person name="Champramary S."/>
            <person name="Plett K.L."/>
            <person name="Tsai I.J."/>
            <person name="Slot J."/>
            <person name="Sipos G."/>
            <person name="Plett J."/>
            <person name="Nagy L.G."/>
            <person name="Grigoriev I.V."/>
        </authorList>
    </citation>
    <scope>NUCLEOTIDE SEQUENCE</scope>
    <source>
        <strain evidence="2">HWK02</strain>
    </source>
</reference>
<dbReference type="PANTHER" id="PTHR10887:SF495">
    <property type="entry name" value="HELICASE SENATAXIN ISOFORM X1-RELATED"/>
    <property type="match status" value="1"/>
</dbReference>
<dbReference type="EMBL" id="JAUEPU010000062">
    <property type="protein sequence ID" value="KAK0483005.1"/>
    <property type="molecule type" value="Genomic_DNA"/>
</dbReference>
<dbReference type="GO" id="GO:0016787">
    <property type="term" value="F:hydrolase activity"/>
    <property type="evidence" value="ECO:0007669"/>
    <property type="project" value="UniProtKB-KW"/>
</dbReference>
<dbReference type="SUPFAM" id="SSF52540">
    <property type="entry name" value="P-loop containing nucleoside triphosphate hydrolases"/>
    <property type="match status" value="1"/>
</dbReference>
<organism evidence="2 3">
    <name type="scientific">Armillaria luteobubalina</name>
    <dbReference type="NCBI Taxonomy" id="153913"/>
    <lineage>
        <taxon>Eukaryota</taxon>
        <taxon>Fungi</taxon>
        <taxon>Dikarya</taxon>
        <taxon>Basidiomycota</taxon>
        <taxon>Agaricomycotina</taxon>
        <taxon>Agaricomycetes</taxon>
        <taxon>Agaricomycetidae</taxon>
        <taxon>Agaricales</taxon>
        <taxon>Marasmiineae</taxon>
        <taxon>Physalacriaceae</taxon>
        <taxon>Armillaria</taxon>
    </lineage>
</organism>
<keyword evidence="3" id="KW-1185">Reference proteome</keyword>
<evidence type="ECO:0000313" key="2">
    <source>
        <dbReference type="EMBL" id="KAK0483005.1"/>
    </source>
</evidence>
<gene>
    <name evidence="2" type="ORF">EDD18DRAFT_1084452</name>
</gene>
<dbReference type="InterPro" id="IPR027417">
    <property type="entry name" value="P-loop_NTPase"/>
</dbReference>
<keyword evidence="2" id="KW-0378">Hydrolase</keyword>
<dbReference type="Proteomes" id="UP001175228">
    <property type="component" value="Unassembled WGS sequence"/>
</dbReference>
<dbReference type="AlphaFoldDB" id="A0AA39PFP3"/>
<dbReference type="InterPro" id="IPR045055">
    <property type="entry name" value="DNA2/NAM7-like"/>
</dbReference>
<evidence type="ECO:0000313" key="3">
    <source>
        <dbReference type="Proteomes" id="UP001175228"/>
    </source>
</evidence>
<name>A0AA39PFP3_9AGAR</name>
<dbReference type="Pfam" id="PF13087">
    <property type="entry name" value="AAA_12"/>
    <property type="match status" value="1"/>
</dbReference>
<dbReference type="Pfam" id="PF13604">
    <property type="entry name" value="AAA_30"/>
    <property type="match status" value="1"/>
</dbReference>